<protein>
    <recommendedName>
        <fullName evidence="6">HTH CENPB-type domain-containing protein</fullName>
    </recommendedName>
</protein>
<evidence type="ECO:0000313" key="5">
    <source>
        <dbReference type="EnsemblMetazoa" id="Aqu2.1.26294_001"/>
    </source>
</evidence>
<organism evidence="5">
    <name type="scientific">Amphimedon queenslandica</name>
    <name type="common">Sponge</name>
    <dbReference type="NCBI Taxonomy" id="400682"/>
    <lineage>
        <taxon>Eukaryota</taxon>
        <taxon>Metazoa</taxon>
        <taxon>Porifera</taxon>
        <taxon>Demospongiae</taxon>
        <taxon>Heteroscleromorpha</taxon>
        <taxon>Haplosclerida</taxon>
        <taxon>Niphatidae</taxon>
        <taxon>Amphimedon</taxon>
    </lineage>
</organism>
<dbReference type="AlphaFoldDB" id="A0A1X7UEA7"/>
<dbReference type="PANTHER" id="PTHR19303:SF74">
    <property type="entry name" value="POGO TRANSPOSABLE ELEMENT WITH KRAB DOMAIN"/>
    <property type="match status" value="1"/>
</dbReference>
<keyword evidence="1" id="KW-0175">Coiled coil</keyword>
<dbReference type="SUPFAM" id="SSF46689">
    <property type="entry name" value="Homeodomain-like"/>
    <property type="match status" value="1"/>
</dbReference>
<reference evidence="5" key="1">
    <citation type="submission" date="2017-05" db="UniProtKB">
        <authorList>
            <consortium name="EnsemblMetazoa"/>
        </authorList>
    </citation>
    <scope>IDENTIFICATION</scope>
</reference>
<dbReference type="Pfam" id="PF05225">
    <property type="entry name" value="HTH_psq"/>
    <property type="match status" value="1"/>
</dbReference>
<feature type="compositionally biased region" description="Acidic residues" evidence="2">
    <location>
        <begin position="562"/>
        <end position="580"/>
    </location>
</feature>
<name>A0A1X7UEA7_AMPQE</name>
<dbReference type="EnsemblMetazoa" id="Aqu2.1.26294_001">
    <property type="protein sequence ID" value="Aqu2.1.26294_001"/>
    <property type="gene ID" value="Aqu2.1.26294"/>
</dbReference>
<evidence type="ECO:0008006" key="6">
    <source>
        <dbReference type="Google" id="ProtNLM"/>
    </source>
</evidence>
<feature type="region of interest" description="Disordered" evidence="2">
    <location>
        <begin position="558"/>
        <end position="581"/>
    </location>
</feature>
<feature type="coiled-coil region" evidence="1">
    <location>
        <begin position="482"/>
        <end position="519"/>
    </location>
</feature>
<dbReference type="InterPro" id="IPR007889">
    <property type="entry name" value="HTH_Psq"/>
</dbReference>
<evidence type="ECO:0000256" key="2">
    <source>
        <dbReference type="SAM" id="MobiDB-lite"/>
    </source>
</evidence>
<proteinExistence type="predicted"/>
<dbReference type="Pfam" id="PF03184">
    <property type="entry name" value="DDE_1"/>
    <property type="match status" value="1"/>
</dbReference>
<evidence type="ECO:0000259" key="4">
    <source>
        <dbReference type="Pfam" id="PF05225"/>
    </source>
</evidence>
<dbReference type="InterPro" id="IPR050863">
    <property type="entry name" value="CenT-Element_Derived"/>
</dbReference>
<accession>A0A1X7UEA7</accession>
<feature type="domain" description="DDE-1" evidence="3">
    <location>
        <begin position="203"/>
        <end position="368"/>
    </location>
</feature>
<evidence type="ECO:0000259" key="3">
    <source>
        <dbReference type="Pfam" id="PF03184"/>
    </source>
</evidence>
<dbReference type="PANTHER" id="PTHR19303">
    <property type="entry name" value="TRANSPOSON"/>
    <property type="match status" value="1"/>
</dbReference>
<evidence type="ECO:0000256" key="1">
    <source>
        <dbReference type="SAM" id="Coils"/>
    </source>
</evidence>
<dbReference type="eggNOG" id="KOG3105">
    <property type="taxonomic scope" value="Eukaryota"/>
</dbReference>
<dbReference type="InterPro" id="IPR004875">
    <property type="entry name" value="DDE_SF_endonuclease_dom"/>
</dbReference>
<dbReference type="InterPro" id="IPR009057">
    <property type="entry name" value="Homeodomain-like_sf"/>
</dbReference>
<dbReference type="InParanoid" id="A0A1X7UEA7"/>
<dbReference type="Gene3D" id="1.10.10.60">
    <property type="entry name" value="Homeodomain-like"/>
    <property type="match status" value="1"/>
</dbReference>
<dbReference type="GO" id="GO:0005634">
    <property type="term" value="C:nucleus"/>
    <property type="evidence" value="ECO:0007669"/>
    <property type="project" value="TreeGrafter"/>
</dbReference>
<sequence>MATRPCTYSTWPEISMTNAIKAVEEEGLTVRLAAELYGIPKSTLYDRIRGNVQHGTKPGPVPYLTKEEEVILAKFLIKCSQIGFPRTVSEVLALVRQTIQSKGLSDVSISYGWWQKFCSRHSELSLRTAVPLSLSRAMATDNSVIQKYFDILEDTLKENSLFNNPTRIFNCDETGLPLNPKSLKVVSGRGAKNVSQITGEGKSQITVLACTCAAGVPLPPFVIFDRKTFNDQLMVGEIPGTLYGSSPNGWISRELFLYWFRKLFLTSVPRVRPLLLLMDGHSTHYGPDLIKIAAEEQILIFVLPPNTTHLTQPLDKGCFGPLKTAWKAVCHEFCTKNPGRVVTRYDFSVLFADAWRRSMTQRNIASGFEVTGICPFNRNAIKTGNDKQETISRSLLDQTGLAYIPLYSPDIKRTRDHDSSFNSSLLERSLSENDLSQAVTPMRRVMPIESFLKTHSHPSSKSTLKPKSCGRVLTSVEFMTCIEEKERMKQEALKEKERKRIARLENQKEANRVKELKRSANFTMSEHRQFSKRFENGYDIPDERYELWIQLYRPNMTSQDSNAEDEDQDSLSNDTDEGEELSMSAANSIETQTHTVTANNRAKRVAPIKGTAATKVDASVTSNAKKAVRSKETAIAVPTTRSVRYKERVLLTEESVRAKETVEPTTDISTAAKESNRTKGTERVIRTAKGSKGSVRTKETTVSPANATTAKKSAKADYPTAKKSVRSAHRVDTRRSVRTKRKMERVGQCTVNNGIAKDAVPPTTYATKRNVKSKVKSDCSLKQCSHPDESNWVFCCSCNQWYH</sequence>
<feature type="domain" description="HTH psq-type" evidence="4">
    <location>
        <begin position="16"/>
        <end position="54"/>
    </location>
</feature>
<dbReference type="GO" id="GO:0003677">
    <property type="term" value="F:DNA binding"/>
    <property type="evidence" value="ECO:0007669"/>
    <property type="project" value="InterPro"/>
</dbReference>
<dbReference type="OrthoDB" id="7697906at2759"/>